<name>A0A7C2AGC5_9PSED</name>
<dbReference type="AlphaFoldDB" id="A0A7C2AGC5"/>
<accession>A0A7C2AGC5</accession>
<evidence type="ECO:0000256" key="1">
    <source>
        <dbReference type="SAM" id="MobiDB-lite"/>
    </source>
</evidence>
<sequence>MLPPRPTPTDLPNPDAAPLNRPPANRARSAHAPRHSQGAWLSLFAMLMIFIGPLISQSMPMEHHSGMAMPAPTSMSMSMHGEMDMSASMDMGADEHSGHAKAGQDAGVDHVIWAKCGYCTLLFSCPALTKTVAVLAPVPPRPADFYSEATQLGHAQRNVFPNARSRAPPLSSVA</sequence>
<keyword evidence="2" id="KW-0812">Transmembrane</keyword>
<feature type="transmembrane region" description="Helical" evidence="2">
    <location>
        <begin position="38"/>
        <end position="55"/>
    </location>
</feature>
<keyword evidence="2" id="KW-0472">Membrane</keyword>
<reference evidence="3" key="1">
    <citation type="journal article" date="2020" name="mSystems">
        <title>Genome- and Community-Level Interaction Insights into Carbon Utilization and Element Cycling Functions of Hydrothermarchaeota in Hydrothermal Sediment.</title>
        <authorList>
            <person name="Zhou Z."/>
            <person name="Liu Y."/>
            <person name="Xu W."/>
            <person name="Pan J."/>
            <person name="Luo Z.H."/>
            <person name="Li M."/>
        </authorList>
    </citation>
    <scope>NUCLEOTIDE SEQUENCE [LARGE SCALE GENOMIC DNA]</scope>
    <source>
        <strain evidence="3">SpSt-200</strain>
    </source>
</reference>
<evidence type="ECO:0000256" key="2">
    <source>
        <dbReference type="SAM" id="Phobius"/>
    </source>
</evidence>
<dbReference type="InterPro" id="IPR021333">
    <property type="entry name" value="DUF2946"/>
</dbReference>
<proteinExistence type="predicted"/>
<feature type="compositionally biased region" description="Low complexity" evidence="1">
    <location>
        <begin position="12"/>
        <end position="27"/>
    </location>
</feature>
<evidence type="ECO:0000313" key="3">
    <source>
        <dbReference type="EMBL" id="HEF24371.1"/>
    </source>
</evidence>
<dbReference type="Pfam" id="PF11162">
    <property type="entry name" value="DUF2946"/>
    <property type="match status" value="1"/>
</dbReference>
<dbReference type="EMBL" id="DSIN01000005">
    <property type="protein sequence ID" value="HEF24371.1"/>
    <property type="molecule type" value="Genomic_DNA"/>
</dbReference>
<organism evidence="3">
    <name type="scientific">Pseudomonas graminis</name>
    <dbReference type="NCBI Taxonomy" id="158627"/>
    <lineage>
        <taxon>Bacteria</taxon>
        <taxon>Pseudomonadati</taxon>
        <taxon>Pseudomonadota</taxon>
        <taxon>Gammaproteobacteria</taxon>
        <taxon>Pseudomonadales</taxon>
        <taxon>Pseudomonadaceae</taxon>
        <taxon>Pseudomonas</taxon>
    </lineage>
</organism>
<protein>
    <submittedName>
        <fullName evidence="3">DUF2946 domain-containing protein</fullName>
    </submittedName>
</protein>
<comment type="caution">
    <text evidence="3">The sequence shown here is derived from an EMBL/GenBank/DDBJ whole genome shotgun (WGS) entry which is preliminary data.</text>
</comment>
<keyword evidence="2" id="KW-1133">Transmembrane helix</keyword>
<feature type="region of interest" description="Disordered" evidence="1">
    <location>
        <begin position="1"/>
        <end position="32"/>
    </location>
</feature>
<feature type="compositionally biased region" description="Pro residues" evidence="1">
    <location>
        <begin position="1"/>
        <end position="11"/>
    </location>
</feature>
<gene>
    <name evidence="3" type="ORF">ENP23_01145</name>
</gene>